<feature type="binding site" evidence="10">
    <location>
        <position position="246"/>
    </location>
    <ligand>
        <name>[2Fe-2S] cluster</name>
        <dbReference type="ChEBI" id="CHEBI:190135"/>
    </ligand>
</feature>
<dbReference type="SUPFAM" id="SSF52343">
    <property type="entry name" value="Ferredoxin reductase-like, C-terminal NADP-linked domain"/>
    <property type="match status" value="1"/>
</dbReference>
<dbReference type="GO" id="GO:0016491">
    <property type="term" value="F:oxidoreductase activity"/>
    <property type="evidence" value="ECO:0007669"/>
    <property type="project" value="InterPro"/>
</dbReference>
<dbReference type="AlphaFoldDB" id="A0A0T5YUJ2"/>
<name>A0A0T5YUJ2_9GAMM</name>
<dbReference type="Gene3D" id="2.10.240.10">
    <property type="entry name" value="Dihydroorotate dehydrogenase, electron transfer subunit"/>
    <property type="match status" value="1"/>
</dbReference>
<dbReference type="InterPro" id="IPR012165">
    <property type="entry name" value="Cyt_c3_hydrogenase_gsu"/>
</dbReference>
<protein>
    <submittedName>
        <fullName evidence="12">NAD(P)H-flavin reductase</fullName>
    </submittedName>
</protein>
<evidence type="ECO:0000313" key="13">
    <source>
        <dbReference type="Proteomes" id="UP000051634"/>
    </source>
</evidence>
<dbReference type="InterPro" id="IPR008333">
    <property type="entry name" value="Cbr1-like_FAD-bd_dom"/>
</dbReference>
<evidence type="ECO:0000256" key="4">
    <source>
        <dbReference type="ARBA" id="ARBA00022723"/>
    </source>
</evidence>
<evidence type="ECO:0000256" key="6">
    <source>
        <dbReference type="ARBA" id="ARBA00022982"/>
    </source>
</evidence>
<accession>A0A0T5YUJ2</accession>
<dbReference type="RefSeq" id="WP_060528250.1">
    <property type="nucleotide sequence ID" value="NZ_KQ557120.1"/>
</dbReference>
<organism evidence="12 13">
    <name type="scientific">endosymbiont of Ridgeia piscesae</name>
    <dbReference type="NCBI Taxonomy" id="54398"/>
    <lineage>
        <taxon>Bacteria</taxon>
        <taxon>Pseudomonadati</taxon>
        <taxon>Pseudomonadota</taxon>
        <taxon>Gammaproteobacteria</taxon>
        <taxon>sulfur-oxidizing symbionts</taxon>
    </lineage>
</organism>
<dbReference type="Pfam" id="PF00970">
    <property type="entry name" value="FAD_binding_6"/>
    <property type="match status" value="1"/>
</dbReference>
<dbReference type="GO" id="GO:0046872">
    <property type="term" value="F:metal ion binding"/>
    <property type="evidence" value="ECO:0007669"/>
    <property type="project" value="UniProtKB-KW"/>
</dbReference>
<evidence type="ECO:0000256" key="3">
    <source>
        <dbReference type="ARBA" id="ARBA00022714"/>
    </source>
</evidence>
<dbReference type="PIRSF" id="PIRSF006816">
    <property type="entry name" value="Cyc3_hyd_g"/>
    <property type="match status" value="1"/>
</dbReference>
<dbReference type="Pfam" id="PF10418">
    <property type="entry name" value="DHODB_Fe-S_bind"/>
    <property type="match status" value="1"/>
</dbReference>
<comment type="cofactor">
    <cofactor evidence="9">
        <name>[2Fe-2S] cluster</name>
        <dbReference type="ChEBI" id="CHEBI:190135"/>
    </cofactor>
</comment>
<evidence type="ECO:0000256" key="5">
    <source>
        <dbReference type="ARBA" id="ARBA00022827"/>
    </source>
</evidence>
<dbReference type="InterPro" id="IPR017938">
    <property type="entry name" value="Riboflavin_synthase-like_b-brl"/>
</dbReference>
<keyword evidence="3 10" id="KW-0001">2Fe-2S</keyword>
<evidence type="ECO:0000256" key="1">
    <source>
        <dbReference type="ARBA" id="ARBA00022448"/>
    </source>
</evidence>
<dbReference type="PATRIC" id="fig|54398.3.peg.914"/>
<reference evidence="12 13" key="1">
    <citation type="submission" date="2015-11" db="EMBL/GenBank/DDBJ databases">
        <title>The genome of Candidatus Endoriftia persephone in Ridgeia piscesae and population structure of the North Eastern Pacific vestimentiferan symbionts.</title>
        <authorList>
            <person name="Perez M."/>
            <person name="Juniper K.S."/>
        </authorList>
    </citation>
    <scope>NUCLEOTIDE SEQUENCE [LARGE SCALE GENOMIC DNA]</scope>
    <source>
        <strain evidence="12">Ind11</strain>
    </source>
</reference>
<feature type="domain" description="FAD-binding FR-type" evidence="11">
    <location>
        <begin position="5"/>
        <end position="105"/>
    </location>
</feature>
<evidence type="ECO:0000256" key="2">
    <source>
        <dbReference type="ARBA" id="ARBA00022630"/>
    </source>
</evidence>
<dbReference type="InterPro" id="IPR019480">
    <property type="entry name" value="Dihydroorotate_DH_Fe-S-bd"/>
</dbReference>
<evidence type="ECO:0000256" key="9">
    <source>
        <dbReference type="ARBA" id="ARBA00034078"/>
    </source>
</evidence>
<feature type="binding site" evidence="10">
    <location>
        <position position="249"/>
    </location>
    <ligand>
        <name>[2Fe-2S] cluster</name>
        <dbReference type="ChEBI" id="CHEBI:190135"/>
    </ligand>
</feature>
<dbReference type="Gene3D" id="3.40.50.80">
    <property type="entry name" value="Nucleotide-binding domain of ferredoxin-NADP reductase (FNR) module"/>
    <property type="match status" value="1"/>
</dbReference>
<dbReference type="EMBL" id="LDXT01000092">
    <property type="protein sequence ID" value="KRT54292.1"/>
    <property type="molecule type" value="Genomic_DNA"/>
</dbReference>
<proteinExistence type="predicted"/>
<dbReference type="PROSITE" id="PS51384">
    <property type="entry name" value="FAD_FR"/>
    <property type="match status" value="1"/>
</dbReference>
<keyword evidence="8 10" id="KW-0411">Iron-sulfur</keyword>
<dbReference type="SUPFAM" id="SSF63380">
    <property type="entry name" value="Riboflavin synthase domain-like"/>
    <property type="match status" value="1"/>
</dbReference>
<evidence type="ECO:0000256" key="8">
    <source>
        <dbReference type="ARBA" id="ARBA00023014"/>
    </source>
</evidence>
<dbReference type="Proteomes" id="UP000051634">
    <property type="component" value="Unassembled WGS sequence"/>
</dbReference>
<evidence type="ECO:0000259" key="11">
    <source>
        <dbReference type="PROSITE" id="PS51384"/>
    </source>
</evidence>
<dbReference type="InterPro" id="IPR017927">
    <property type="entry name" value="FAD-bd_FR_type"/>
</dbReference>
<dbReference type="OrthoDB" id="9796486at2"/>
<keyword evidence="2" id="KW-0285">Flavoprotein</keyword>
<dbReference type="Pfam" id="PF00175">
    <property type="entry name" value="NAD_binding_1"/>
    <property type="match status" value="1"/>
</dbReference>
<keyword evidence="1" id="KW-0813">Transport</keyword>
<dbReference type="GO" id="GO:0051537">
    <property type="term" value="F:2 iron, 2 sulfur cluster binding"/>
    <property type="evidence" value="ECO:0007669"/>
    <property type="project" value="UniProtKB-KW"/>
</dbReference>
<sequence>MFDPHLPRIAIIDRRTQESETIFTLRLEFEDSDQQQAFEFKPGQFNMVSLFGVGEIPISIVSDPQDSHFFDHTIRVVGRVTRKMHSLKPGDRIGIRGPFGRGWPLAEAEGKDLLLITGGLGCAPLMSVIGYLPRRREQFGRIYILQGVKHCDDLIWRDQYDQWTQQHDVHVHLAADVTSRDWPWQQGMVTELIGMLELRTQKTLTMLCGPEMMMIAAIAQLRDLGLPDRRIWLSMERNMQCGIGQCGHCQIGPKRVCHDGPIFSYEEVADFLGVKGF</sequence>
<keyword evidence="13" id="KW-1185">Reference proteome</keyword>
<evidence type="ECO:0000256" key="10">
    <source>
        <dbReference type="PIRSR" id="PIRSR006816-2"/>
    </source>
</evidence>
<dbReference type="CDD" id="cd06221">
    <property type="entry name" value="sulfite_reductase_like"/>
    <property type="match status" value="1"/>
</dbReference>
<keyword evidence="4 10" id="KW-0479">Metal-binding</keyword>
<dbReference type="Gene3D" id="2.40.30.10">
    <property type="entry name" value="Translation factors"/>
    <property type="match status" value="1"/>
</dbReference>
<dbReference type="PANTHER" id="PTHR43513">
    <property type="entry name" value="DIHYDROOROTATE DEHYDROGENASE B (NAD(+)), ELECTRON TRANSFER SUBUNIT"/>
    <property type="match status" value="1"/>
</dbReference>
<feature type="binding site" evidence="10">
    <location>
        <position position="241"/>
    </location>
    <ligand>
        <name>[2Fe-2S] cluster</name>
        <dbReference type="ChEBI" id="CHEBI:190135"/>
    </ligand>
</feature>
<dbReference type="GO" id="GO:0006221">
    <property type="term" value="P:pyrimidine nucleotide biosynthetic process"/>
    <property type="evidence" value="ECO:0007669"/>
    <property type="project" value="InterPro"/>
</dbReference>
<keyword evidence="7 10" id="KW-0408">Iron</keyword>
<evidence type="ECO:0000256" key="7">
    <source>
        <dbReference type="ARBA" id="ARBA00023004"/>
    </source>
</evidence>
<dbReference type="PRINTS" id="PR00406">
    <property type="entry name" value="CYTB5RDTASE"/>
</dbReference>
<dbReference type="PANTHER" id="PTHR43513:SF1">
    <property type="entry name" value="ANAEROBIC SULFITE REDUCTASE SUBUNIT B"/>
    <property type="match status" value="1"/>
</dbReference>
<comment type="caution">
    <text evidence="12">The sequence shown here is derived from an EMBL/GenBank/DDBJ whole genome shotgun (WGS) entry which is preliminary data.</text>
</comment>
<evidence type="ECO:0000313" key="12">
    <source>
        <dbReference type="EMBL" id="KRT54292.1"/>
    </source>
</evidence>
<dbReference type="InterPro" id="IPR050353">
    <property type="entry name" value="PyrK_electron_transfer"/>
</dbReference>
<keyword evidence="5" id="KW-0274">FAD</keyword>
<dbReference type="InterPro" id="IPR037117">
    <property type="entry name" value="Dihydroorotate_DH_ele_sf"/>
</dbReference>
<dbReference type="InterPro" id="IPR001433">
    <property type="entry name" value="OxRdtase_FAD/NAD-bd"/>
</dbReference>
<comment type="cofactor">
    <cofactor evidence="10">
        <name>[2Fe-2S] cluster</name>
        <dbReference type="ChEBI" id="CHEBI:190135"/>
    </cofactor>
    <text evidence="10">Binds 1 [2Fe-2S] cluster per subunit.</text>
</comment>
<gene>
    <name evidence="12" type="ORF">Ga0074115_10453</name>
</gene>
<dbReference type="InterPro" id="IPR039261">
    <property type="entry name" value="FNR_nucleotide-bd"/>
</dbReference>
<dbReference type="GO" id="GO:0050660">
    <property type="term" value="F:flavin adenine dinucleotide binding"/>
    <property type="evidence" value="ECO:0007669"/>
    <property type="project" value="InterPro"/>
</dbReference>
<feature type="binding site" evidence="10">
    <location>
        <position position="257"/>
    </location>
    <ligand>
        <name>[2Fe-2S] cluster</name>
        <dbReference type="ChEBI" id="CHEBI:190135"/>
    </ligand>
</feature>
<keyword evidence="6" id="KW-0249">Electron transport</keyword>